<feature type="region of interest" description="Disordered" evidence="1">
    <location>
        <begin position="436"/>
        <end position="459"/>
    </location>
</feature>
<keyword evidence="3" id="KW-1185">Reference proteome</keyword>
<evidence type="ECO:0000313" key="2">
    <source>
        <dbReference type="EMBL" id="CAG5094291.1"/>
    </source>
</evidence>
<accession>A0ABN7SBI4</accession>
<proteinExistence type="predicted"/>
<dbReference type="Proteomes" id="UP001158576">
    <property type="component" value="Chromosome XSR"/>
</dbReference>
<feature type="compositionally biased region" description="Basic and acidic residues" evidence="1">
    <location>
        <begin position="444"/>
        <end position="453"/>
    </location>
</feature>
<name>A0ABN7SBI4_OIKDI</name>
<protein>
    <submittedName>
        <fullName evidence="2">Oidioi.mRNA.OKI2018_I69.XSR.g13427.t1.cds</fullName>
    </submittedName>
</protein>
<reference evidence="2 3" key="1">
    <citation type="submission" date="2021-04" db="EMBL/GenBank/DDBJ databases">
        <authorList>
            <person name="Bliznina A."/>
        </authorList>
    </citation>
    <scope>NUCLEOTIDE SEQUENCE [LARGE SCALE GENOMIC DNA]</scope>
</reference>
<dbReference type="EMBL" id="OU015569">
    <property type="protein sequence ID" value="CAG5094291.1"/>
    <property type="molecule type" value="Genomic_DNA"/>
</dbReference>
<evidence type="ECO:0000313" key="3">
    <source>
        <dbReference type="Proteomes" id="UP001158576"/>
    </source>
</evidence>
<evidence type="ECO:0000256" key="1">
    <source>
        <dbReference type="SAM" id="MobiDB-lite"/>
    </source>
</evidence>
<sequence>MEVGISPGTSEAERDESDLSRNLLITHVKFVKAAHAFCYLTATLKGSFEIEYGAELNVLGLKDNPVEDYQVGLPFSLTIRVDREKSKIFGIVECAENDKERLRKGRPVQFVIVTQDVFDIRRLPGVTIGENLQDRLGRSAVTVEEPHSLHERARNYQQEIVLSVEGGVTKNFESRKRSRREHILELYSEEQKKTIQVEYESDDDIGCLLNKINYKRRKTRGLKKIYNLTQITLRIGDEKLQADQLVKDVLEDHGHAKITQSIDRPRVPSPSTLLCPLNSPAQHRLCEKQLRLGSPKTKEALPARLSPSQALVQKINIAEDATIQQLKEVVIEKLNEGEFDVATFGMPNSDNLRLIRQGIELQPNQAAISQFSIVNNDVLNSQWPRPPPTVQEGRVINNQRNEEEGYAPEMGRGEEATKIRNMSIFQRNFIECVKASKRGINPNDRPRYNDPSREPPPNPVVRDLGNPLDELGNALLQWSSQLHRTADVLYADPRYGNDVDRLDKDRRLIDNNMQAARYLSPIIKHLTNVIIPIDRGENPRRFKVQRQTDQQ</sequence>
<gene>
    <name evidence="2" type="ORF">OKIOD_LOCUS4985</name>
</gene>
<organism evidence="2 3">
    <name type="scientific">Oikopleura dioica</name>
    <name type="common">Tunicate</name>
    <dbReference type="NCBI Taxonomy" id="34765"/>
    <lineage>
        <taxon>Eukaryota</taxon>
        <taxon>Metazoa</taxon>
        <taxon>Chordata</taxon>
        <taxon>Tunicata</taxon>
        <taxon>Appendicularia</taxon>
        <taxon>Copelata</taxon>
        <taxon>Oikopleuridae</taxon>
        <taxon>Oikopleura</taxon>
    </lineage>
</organism>